<evidence type="ECO:0000313" key="3">
    <source>
        <dbReference type="EMBL" id="VAW78259.1"/>
    </source>
</evidence>
<sequence length="657" mass="75483">MSDHIQQFYLDKSRLHWLLLSFLLISLPHLSRIPFWFGLYSVAIIYWRYRGASRGTALPGILVRAILIVLALAMIGFSFGSFIGKEAGITLLICMLSLKLLEIRNKKDVLFFLYLNYFLIGSHFLFNQSMLLAVYLLITLLINTFVIIIVNRHHQHHYWPQFKLSLVLSLQALPLMLIMFILFPRIQGPFLNLPGNSNNAKTGLSDTMGPGDISQLSRSNAIAFRVTFDNKPKSTKTLYWRGPVLNSFDGRHWRNITVRAPYNPGMILAGPAIRYTITLEAHNSRILPALDLPHLLPPKSRLDRQYVLHARENITQRHRYTVISKMKYHVRRPLNPHERSFYLHMPLNFNPRTQQLAKQLLQNKNDITYARTVLNYFKHNPYYYSLSPPKLGQHSIDEFLFATQKGYCEHFASAYVALMRYGGIPARVVTGYQGAEYNPVGAYYVVRQSLAHAWAEIWLKDQGWIRVDPTGTVPPHRVESNVDHTISSGASWNGVSLNDSSWSRNLSQYWDTISNHWNQFILGYGEELQASLMSWIGLGHLGWLGQTLWLTGLMMLILFALSIYYKSHLHTHKKGKVETTYEIFCAKLAKLGLGIELGEGPDTYTSRVLASRADLRGDILPIIKTYKILRYSEIPKTESVHSFRVLVRHFKPARNKA</sequence>
<dbReference type="PANTHER" id="PTHR42736:SF1">
    <property type="entry name" value="PROTEIN-GLUTAMINE GAMMA-GLUTAMYLTRANSFERASE"/>
    <property type="match status" value="1"/>
</dbReference>
<dbReference type="GO" id="GO:0008233">
    <property type="term" value="F:peptidase activity"/>
    <property type="evidence" value="ECO:0007669"/>
    <property type="project" value="UniProtKB-KW"/>
</dbReference>
<keyword evidence="1" id="KW-0472">Membrane</keyword>
<dbReference type="InterPro" id="IPR002931">
    <property type="entry name" value="Transglutaminase-like"/>
</dbReference>
<name>A0A3B0YVI0_9ZZZZ</name>
<dbReference type="SMART" id="SM00460">
    <property type="entry name" value="TGc"/>
    <property type="match status" value="1"/>
</dbReference>
<gene>
    <name evidence="3" type="ORF">MNBD_GAMMA12-1178</name>
</gene>
<organism evidence="3">
    <name type="scientific">hydrothermal vent metagenome</name>
    <dbReference type="NCBI Taxonomy" id="652676"/>
    <lineage>
        <taxon>unclassified sequences</taxon>
        <taxon>metagenomes</taxon>
        <taxon>ecological metagenomes</taxon>
    </lineage>
</organism>
<feature type="transmembrane region" description="Helical" evidence="1">
    <location>
        <begin position="543"/>
        <end position="565"/>
    </location>
</feature>
<accession>A0A3B0YVI0</accession>
<feature type="transmembrane region" description="Helical" evidence="1">
    <location>
        <begin position="162"/>
        <end position="183"/>
    </location>
</feature>
<dbReference type="Pfam" id="PF11992">
    <property type="entry name" value="TgpA_N"/>
    <property type="match status" value="1"/>
</dbReference>
<keyword evidence="1" id="KW-0812">Transmembrane</keyword>
<dbReference type="InterPro" id="IPR038765">
    <property type="entry name" value="Papain-like_cys_pep_sf"/>
</dbReference>
<evidence type="ECO:0000259" key="2">
    <source>
        <dbReference type="SMART" id="SM00460"/>
    </source>
</evidence>
<feature type="transmembrane region" description="Helical" evidence="1">
    <location>
        <begin position="61"/>
        <end position="80"/>
    </location>
</feature>
<protein>
    <submittedName>
        <fullName evidence="3">FIG001454: Transglutaminase-like enzymes, putative cysteine proteases</fullName>
    </submittedName>
</protein>
<feature type="transmembrane region" description="Helical" evidence="1">
    <location>
        <begin position="109"/>
        <end position="126"/>
    </location>
</feature>
<feature type="domain" description="Transglutaminase-like" evidence="2">
    <location>
        <begin position="400"/>
        <end position="471"/>
    </location>
</feature>
<reference evidence="3" key="1">
    <citation type="submission" date="2018-06" db="EMBL/GenBank/DDBJ databases">
        <authorList>
            <person name="Zhirakovskaya E."/>
        </authorList>
    </citation>
    <scope>NUCLEOTIDE SEQUENCE</scope>
</reference>
<dbReference type="AlphaFoldDB" id="A0A3B0YVI0"/>
<dbReference type="SUPFAM" id="SSF54001">
    <property type="entry name" value="Cysteine proteinases"/>
    <property type="match status" value="1"/>
</dbReference>
<proteinExistence type="predicted"/>
<dbReference type="GO" id="GO:0006508">
    <property type="term" value="P:proteolysis"/>
    <property type="evidence" value="ECO:0007669"/>
    <property type="project" value="UniProtKB-KW"/>
</dbReference>
<dbReference type="InterPro" id="IPR021878">
    <property type="entry name" value="TgpA_N"/>
</dbReference>
<dbReference type="InterPro" id="IPR052901">
    <property type="entry name" value="Bact_TGase-like"/>
</dbReference>
<feature type="transmembrane region" description="Helical" evidence="1">
    <location>
        <begin position="20"/>
        <end position="49"/>
    </location>
</feature>
<dbReference type="Gene3D" id="3.10.620.30">
    <property type="match status" value="1"/>
</dbReference>
<evidence type="ECO:0000256" key="1">
    <source>
        <dbReference type="SAM" id="Phobius"/>
    </source>
</evidence>
<keyword evidence="3" id="KW-0378">Hydrolase</keyword>
<dbReference type="PANTHER" id="PTHR42736">
    <property type="entry name" value="PROTEIN-GLUTAMINE GAMMA-GLUTAMYLTRANSFERASE"/>
    <property type="match status" value="1"/>
</dbReference>
<keyword evidence="3" id="KW-0645">Protease</keyword>
<dbReference type="Pfam" id="PF01841">
    <property type="entry name" value="Transglut_core"/>
    <property type="match status" value="1"/>
</dbReference>
<dbReference type="EMBL" id="UOFL01000146">
    <property type="protein sequence ID" value="VAW78259.1"/>
    <property type="molecule type" value="Genomic_DNA"/>
</dbReference>
<feature type="transmembrane region" description="Helical" evidence="1">
    <location>
        <begin position="132"/>
        <end position="150"/>
    </location>
</feature>
<keyword evidence="1" id="KW-1133">Transmembrane helix</keyword>